<evidence type="ECO:0000313" key="2">
    <source>
        <dbReference type="Proteomes" id="UP000439550"/>
    </source>
</evidence>
<keyword evidence="1" id="KW-0413">Isomerase</keyword>
<sequence length="172" mass="20371">MLEIHLYFTPLLTPLEAFDQNDWYLHPVVNINAAKALRDQENFPKTVHHLNACFDRLEKIALDFLIINLHGRKYGRKFILKLQDNLQAKDILTYNHQMRNQILHDIGLSATDFKVFRNFGKQELSKSLHDFYNQKFLTTPASIILTDQEEFHLESCDFHHFKQFLNENKKTA</sequence>
<evidence type="ECO:0000313" key="1">
    <source>
        <dbReference type="EMBL" id="MQW38654.1"/>
    </source>
</evidence>
<accession>A0A7X1Z6R6</accession>
<gene>
    <name evidence="1" type="ORF">GHI93_01650</name>
</gene>
<dbReference type="RefSeq" id="WP_153494995.1">
    <property type="nucleotide sequence ID" value="NZ_CBCRWP010000002.1"/>
</dbReference>
<keyword evidence="2" id="KW-1185">Reference proteome</keyword>
<organism evidence="1 2">
    <name type="scientific">Lactococcus hircilactis</name>
    <dbReference type="NCBI Taxonomy" id="1494462"/>
    <lineage>
        <taxon>Bacteria</taxon>
        <taxon>Bacillati</taxon>
        <taxon>Bacillota</taxon>
        <taxon>Bacilli</taxon>
        <taxon>Lactobacillales</taxon>
        <taxon>Streptococcaceae</taxon>
        <taxon>Lactococcus</taxon>
    </lineage>
</organism>
<dbReference type="OrthoDB" id="2243538at2"/>
<dbReference type="GO" id="GO:0016853">
    <property type="term" value="F:isomerase activity"/>
    <property type="evidence" value="ECO:0007669"/>
    <property type="project" value="UniProtKB-KW"/>
</dbReference>
<name>A0A7X1Z6R6_9LACT</name>
<dbReference type="Proteomes" id="UP000439550">
    <property type="component" value="Unassembled WGS sequence"/>
</dbReference>
<protein>
    <submittedName>
        <fullName evidence="1">Dithiol-disulfide isomerase</fullName>
    </submittedName>
</protein>
<reference evidence="1 2" key="1">
    <citation type="submission" date="2019-10" db="EMBL/GenBank/DDBJ databases">
        <authorList>
            <person name="Dong K."/>
        </authorList>
    </citation>
    <scope>NUCLEOTIDE SEQUENCE [LARGE SCALE GENOMIC DNA]</scope>
    <source>
        <strain evidence="1 2">DSM 28960</strain>
    </source>
</reference>
<dbReference type="EMBL" id="WITJ01000002">
    <property type="protein sequence ID" value="MQW38654.1"/>
    <property type="molecule type" value="Genomic_DNA"/>
</dbReference>
<comment type="caution">
    <text evidence="1">The sequence shown here is derived from an EMBL/GenBank/DDBJ whole genome shotgun (WGS) entry which is preliminary data.</text>
</comment>
<dbReference type="AlphaFoldDB" id="A0A7X1Z6R6"/>
<proteinExistence type="predicted"/>